<dbReference type="InterPro" id="IPR011852">
    <property type="entry name" value="TRAP_TAXI"/>
</dbReference>
<gene>
    <name evidence="2" type="ORF">SAMN04487864_10456</name>
</gene>
<feature type="chain" id="PRO_5011506143" description="TRAP transporter solute receptor, TAXI family" evidence="1">
    <location>
        <begin position="22"/>
        <end position="338"/>
    </location>
</feature>
<name>A0A1G6K4Q3_9FIRM</name>
<evidence type="ECO:0000256" key="1">
    <source>
        <dbReference type="SAM" id="SignalP"/>
    </source>
</evidence>
<keyword evidence="3" id="KW-1185">Reference proteome</keyword>
<feature type="signal peptide" evidence="1">
    <location>
        <begin position="1"/>
        <end position="21"/>
    </location>
</feature>
<reference evidence="3" key="1">
    <citation type="submission" date="2016-10" db="EMBL/GenBank/DDBJ databases">
        <authorList>
            <person name="Varghese N."/>
            <person name="Submissions S."/>
        </authorList>
    </citation>
    <scope>NUCLEOTIDE SEQUENCE [LARGE SCALE GENOMIC DNA]</scope>
    <source>
        <strain evidence="3">DSM 11005</strain>
    </source>
</reference>
<dbReference type="PANTHER" id="PTHR42941">
    <property type="entry name" value="SLL1037 PROTEIN"/>
    <property type="match status" value="1"/>
</dbReference>
<dbReference type="AlphaFoldDB" id="A0A1G6K4Q3"/>
<dbReference type="Pfam" id="PF16868">
    <property type="entry name" value="NMT1_3"/>
    <property type="match status" value="1"/>
</dbReference>
<dbReference type="CDD" id="cd13520">
    <property type="entry name" value="PBP2_TAXI_TRAP"/>
    <property type="match status" value="1"/>
</dbReference>
<dbReference type="Proteomes" id="UP000198943">
    <property type="component" value="Unassembled WGS sequence"/>
</dbReference>
<sequence length="338" mass="35967">MKKSLKRIVSASLATMLMVGALTGCGGGDKKAEAPKKAPAAATDKIKINFPTASASGALYAVGAAITNNWNKTVPSVSAASQASAGGIANLNMVSDGEAQVSIAISSNAYQCMNGTDSFKGHAYKDLKAIAGLYLNPNQVVVTNKSGITKLEDVKGKHFAVASAGSSVYNECQTHFTAAGIKFPDEIKAEYIAFGGAADMLQNGTIDGAWIMSGTPASAVSQALSSNCRLVNISDDIIKKLQEKYPWYVKYTIPAGTYPNQKEAVNTSAIKMVMFCRHDLKDETVYQMTKSFWEHIDELGQAQKNLKGLKPAEAVKDIAKIPLHPGAEKYYKEIGVLK</sequence>
<evidence type="ECO:0000313" key="3">
    <source>
        <dbReference type="Proteomes" id="UP000198943"/>
    </source>
</evidence>
<protein>
    <recommendedName>
        <fullName evidence="4">TRAP transporter solute receptor, TAXI family</fullName>
    </recommendedName>
</protein>
<proteinExistence type="predicted"/>
<organism evidence="2 3">
    <name type="scientific">Succiniclasticum ruminis</name>
    <dbReference type="NCBI Taxonomy" id="40841"/>
    <lineage>
        <taxon>Bacteria</taxon>
        <taxon>Bacillati</taxon>
        <taxon>Bacillota</taxon>
        <taxon>Negativicutes</taxon>
        <taxon>Acidaminococcales</taxon>
        <taxon>Acidaminococcaceae</taxon>
        <taxon>Succiniclasticum</taxon>
    </lineage>
</organism>
<dbReference type="Gene3D" id="3.40.190.10">
    <property type="entry name" value="Periplasmic binding protein-like II"/>
    <property type="match status" value="2"/>
</dbReference>
<keyword evidence="1" id="KW-0732">Signal</keyword>
<dbReference type="RefSeq" id="WP_093729756.1">
    <property type="nucleotide sequence ID" value="NZ_FMYW01000004.1"/>
</dbReference>
<dbReference type="OrthoDB" id="9776669at2"/>
<dbReference type="SUPFAM" id="SSF53850">
    <property type="entry name" value="Periplasmic binding protein-like II"/>
    <property type="match status" value="1"/>
</dbReference>
<dbReference type="NCBIfam" id="TIGR02122">
    <property type="entry name" value="TRAP_TAXI"/>
    <property type="match status" value="1"/>
</dbReference>
<dbReference type="PANTHER" id="PTHR42941:SF1">
    <property type="entry name" value="SLL1037 PROTEIN"/>
    <property type="match status" value="1"/>
</dbReference>
<accession>A0A1G6K4Q3</accession>
<dbReference type="EMBL" id="FMYW01000004">
    <property type="protein sequence ID" value="SDC25821.1"/>
    <property type="molecule type" value="Genomic_DNA"/>
</dbReference>
<evidence type="ECO:0008006" key="4">
    <source>
        <dbReference type="Google" id="ProtNLM"/>
    </source>
</evidence>
<evidence type="ECO:0000313" key="2">
    <source>
        <dbReference type="EMBL" id="SDC25821.1"/>
    </source>
</evidence>
<dbReference type="PROSITE" id="PS51257">
    <property type="entry name" value="PROKAR_LIPOPROTEIN"/>
    <property type="match status" value="1"/>
</dbReference>